<dbReference type="GO" id="GO:0008483">
    <property type="term" value="F:transaminase activity"/>
    <property type="evidence" value="ECO:0007669"/>
    <property type="project" value="UniProtKB-KW"/>
</dbReference>
<dbReference type="InterPro" id="IPR005814">
    <property type="entry name" value="Aminotrans_3"/>
</dbReference>
<name>A0AAU0UR81_9FIRM</name>
<keyword evidence="7" id="KW-1185">Reference proteome</keyword>
<protein>
    <submittedName>
        <fullName evidence="6">Aspartate aminotransferase family protein</fullName>
    </submittedName>
</protein>
<sequence>MNMFTLEEALNWDIKKTRQEYKDHINPVLAQMSLLLNYDRRFVRAEGTYVWDEAGEKYLDFLGSFGALSFGHNHPEVIEAVKQVNKLPNYLQVNLNAVNAALAHNLTEIMPGKLQHLFFGNSGTEAVEGAIKMARIANGKSKLVSTKGSFHGKTMGALSLTGKETYQKPFAPLVPDCIQVPYGEAEALAKEMYKGDVAAVILEPIQGEGGIILPPDGYLGDARDLCDRYDAYLIIDEVQTGLGRTGYNFACEHENIAPDIMCMAKSLSGSLVPISAVAATAEIWHKAYGSMETYLLHTSTFGGNTVASAAALTAINILVRDDLAHQAREKGQYFLNKLAPLADKHQLLKEVRGRGLMIGLEFYQHKGMMDRLTGGSLNKLAEEYTGALIQGELLNKHRIITNFTLNNPNVIRLQPPLAVSYEDLDYVVDALDDILSKYKGFVNIAFGSAKTALGSMFSRR</sequence>
<dbReference type="InterPro" id="IPR015424">
    <property type="entry name" value="PyrdxlP-dep_Trfase"/>
</dbReference>
<dbReference type="GO" id="GO:0042802">
    <property type="term" value="F:identical protein binding"/>
    <property type="evidence" value="ECO:0007669"/>
    <property type="project" value="TreeGrafter"/>
</dbReference>
<evidence type="ECO:0000256" key="1">
    <source>
        <dbReference type="ARBA" id="ARBA00001933"/>
    </source>
</evidence>
<dbReference type="CDD" id="cd00610">
    <property type="entry name" value="OAT_like"/>
    <property type="match status" value="1"/>
</dbReference>
<dbReference type="InterPro" id="IPR049704">
    <property type="entry name" value="Aminotrans_3_PPA_site"/>
</dbReference>
<keyword evidence="2 6" id="KW-0032">Aminotransferase</keyword>
<dbReference type="PANTHER" id="PTHR11986:SF79">
    <property type="entry name" value="ACETYLORNITHINE AMINOTRANSFERASE, MITOCHONDRIAL"/>
    <property type="match status" value="1"/>
</dbReference>
<dbReference type="GO" id="GO:0030170">
    <property type="term" value="F:pyridoxal phosphate binding"/>
    <property type="evidence" value="ECO:0007669"/>
    <property type="project" value="InterPro"/>
</dbReference>
<dbReference type="Gene3D" id="3.40.640.10">
    <property type="entry name" value="Type I PLP-dependent aspartate aminotransferase-like (Major domain)"/>
    <property type="match status" value="1"/>
</dbReference>
<dbReference type="RefSeq" id="WP_366922273.1">
    <property type="nucleotide sequence ID" value="NZ_CP121694.1"/>
</dbReference>
<dbReference type="InterPro" id="IPR050103">
    <property type="entry name" value="Class-III_PLP-dep_AT"/>
</dbReference>
<evidence type="ECO:0000256" key="2">
    <source>
        <dbReference type="ARBA" id="ARBA00022576"/>
    </source>
</evidence>
<evidence type="ECO:0000256" key="5">
    <source>
        <dbReference type="RuleBase" id="RU003560"/>
    </source>
</evidence>
<dbReference type="PIRSF" id="PIRSF000521">
    <property type="entry name" value="Transaminase_4ab_Lys_Orn"/>
    <property type="match status" value="1"/>
</dbReference>
<dbReference type="InterPro" id="IPR015422">
    <property type="entry name" value="PyrdxlP-dep_Trfase_small"/>
</dbReference>
<dbReference type="FunFam" id="3.40.640.10:FF:000004">
    <property type="entry name" value="Acetylornithine aminotransferase"/>
    <property type="match status" value="1"/>
</dbReference>
<keyword evidence="3" id="KW-0808">Transferase</keyword>
<gene>
    <name evidence="6" type="ORF">MFMK1_002720</name>
</gene>
<reference evidence="6 7" key="1">
    <citation type="submission" date="2023-04" db="EMBL/GenBank/DDBJ databases">
        <authorList>
            <person name="Hsu D."/>
        </authorList>
    </citation>
    <scope>NUCLEOTIDE SEQUENCE [LARGE SCALE GENOMIC DNA]</scope>
    <source>
        <strain evidence="6 7">MK1</strain>
    </source>
</reference>
<accession>A0AAU0UR81</accession>
<keyword evidence="4 5" id="KW-0663">Pyridoxal phosphate</keyword>
<evidence type="ECO:0000256" key="3">
    <source>
        <dbReference type="ARBA" id="ARBA00022679"/>
    </source>
</evidence>
<dbReference type="PANTHER" id="PTHR11986">
    <property type="entry name" value="AMINOTRANSFERASE CLASS III"/>
    <property type="match status" value="1"/>
</dbReference>
<dbReference type="Gene3D" id="3.90.1150.10">
    <property type="entry name" value="Aspartate Aminotransferase, domain 1"/>
    <property type="match status" value="1"/>
</dbReference>
<evidence type="ECO:0000313" key="6">
    <source>
        <dbReference type="EMBL" id="WRO22877.1"/>
    </source>
</evidence>
<dbReference type="Pfam" id="PF00202">
    <property type="entry name" value="Aminotran_3"/>
    <property type="match status" value="1"/>
</dbReference>
<dbReference type="PROSITE" id="PS00600">
    <property type="entry name" value="AA_TRANSFER_CLASS_3"/>
    <property type="match status" value="1"/>
</dbReference>
<comment type="cofactor">
    <cofactor evidence="1">
        <name>pyridoxal 5'-phosphate</name>
        <dbReference type="ChEBI" id="CHEBI:597326"/>
    </cofactor>
</comment>
<dbReference type="InterPro" id="IPR015421">
    <property type="entry name" value="PyrdxlP-dep_Trfase_major"/>
</dbReference>
<dbReference type="SUPFAM" id="SSF53383">
    <property type="entry name" value="PLP-dependent transferases"/>
    <property type="match status" value="1"/>
</dbReference>
<evidence type="ECO:0000256" key="4">
    <source>
        <dbReference type="ARBA" id="ARBA00022898"/>
    </source>
</evidence>
<proteinExistence type="inferred from homology"/>
<comment type="similarity">
    <text evidence="5">Belongs to the class-III pyridoxal-phosphate-dependent aminotransferase family.</text>
</comment>
<dbReference type="AlphaFoldDB" id="A0AAU0UR81"/>
<dbReference type="Proteomes" id="UP001329915">
    <property type="component" value="Chromosome"/>
</dbReference>
<dbReference type="EMBL" id="CP121694">
    <property type="protein sequence ID" value="WRO22877.1"/>
    <property type="molecule type" value="Genomic_DNA"/>
</dbReference>
<dbReference type="KEGG" id="dbc:MFMK1_002720"/>
<evidence type="ECO:0000313" key="7">
    <source>
        <dbReference type="Proteomes" id="UP001329915"/>
    </source>
</evidence>
<organism evidence="6 7">
    <name type="scientific">Metallumcola ferriviriculae</name>
    <dbReference type="NCBI Taxonomy" id="3039180"/>
    <lineage>
        <taxon>Bacteria</taxon>
        <taxon>Bacillati</taxon>
        <taxon>Bacillota</taxon>
        <taxon>Clostridia</taxon>
        <taxon>Neomoorellales</taxon>
        <taxon>Desulfitibacteraceae</taxon>
        <taxon>Metallumcola</taxon>
    </lineage>
</organism>